<keyword evidence="7" id="KW-0732">Signal</keyword>
<dbReference type="OrthoDB" id="73901at2759"/>
<sequence length="218" mass="23524">MAKLSSHHLTLLALALFFRSSLAHSSNGMDSSMDGPMSLAQGNMLPYLHFTPGDTLWFQGWVPASGGAMFGTCIALVFLAVVERWLAGVRRCVEVGWRLRAKRALEAKVGLPTKSGSRSPSSVDEKAVDEQDSSTSPSPSSPSLPSLRNRYRVSFSPRTIPPFIPSVDISRGVLQAVQSVFGYLFMLAVMTFQVGFILSIVVGLGIGECLFGRWGVGL</sequence>
<evidence type="ECO:0000256" key="1">
    <source>
        <dbReference type="ARBA" id="ARBA00004141"/>
    </source>
</evidence>
<organism evidence="8 9">
    <name type="scientific">Jaapia argillacea MUCL 33604</name>
    <dbReference type="NCBI Taxonomy" id="933084"/>
    <lineage>
        <taxon>Eukaryota</taxon>
        <taxon>Fungi</taxon>
        <taxon>Dikarya</taxon>
        <taxon>Basidiomycota</taxon>
        <taxon>Agaricomycotina</taxon>
        <taxon>Agaricomycetes</taxon>
        <taxon>Agaricomycetidae</taxon>
        <taxon>Jaapiales</taxon>
        <taxon>Jaapiaceae</taxon>
        <taxon>Jaapia</taxon>
    </lineage>
</organism>
<dbReference type="PANTHER" id="PTHR12483:SF27">
    <property type="entry name" value="COPPER TRANSPORT PROTEIN CTR1"/>
    <property type="match status" value="1"/>
</dbReference>
<keyword evidence="3 5" id="KW-1133">Transmembrane helix</keyword>
<keyword evidence="9" id="KW-1185">Reference proteome</keyword>
<feature type="transmembrane region" description="Helical" evidence="5">
    <location>
        <begin position="180"/>
        <end position="206"/>
    </location>
</feature>
<feature type="signal peptide" evidence="7">
    <location>
        <begin position="1"/>
        <end position="23"/>
    </location>
</feature>
<dbReference type="Proteomes" id="UP000027265">
    <property type="component" value="Unassembled WGS sequence"/>
</dbReference>
<evidence type="ECO:0000256" key="7">
    <source>
        <dbReference type="SAM" id="SignalP"/>
    </source>
</evidence>
<dbReference type="GO" id="GO:0005886">
    <property type="term" value="C:plasma membrane"/>
    <property type="evidence" value="ECO:0007669"/>
    <property type="project" value="TreeGrafter"/>
</dbReference>
<name>A0A067PEP3_9AGAM</name>
<dbReference type="AlphaFoldDB" id="A0A067PEP3"/>
<comment type="similarity">
    <text evidence="5">Belongs to the copper transporter (Ctr) (TC 1.A.56) family. SLC31A subfamily.</text>
</comment>
<keyword evidence="2 5" id="KW-0812">Transmembrane</keyword>
<keyword evidence="5" id="KW-0406">Ion transport</keyword>
<dbReference type="EMBL" id="KL197783">
    <property type="protein sequence ID" value="KDQ49467.1"/>
    <property type="molecule type" value="Genomic_DNA"/>
</dbReference>
<accession>A0A067PEP3</accession>
<dbReference type="PANTHER" id="PTHR12483">
    <property type="entry name" value="SOLUTE CARRIER FAMILY 31 COPPER TRANSPORTERS"/>
    <property type="match status" value="1"/>
</dbReference>
<protein>
    <recommendedName>
        <fullName evidence="5">Copper transport protein</fullName>
    </recommendedName>
</protein>
<feature type="chain" id="PRO_5001643112" description="Copper transport protein" evidence="7">
    <location>
        <begin position="24"/>
        <end position="218"/>
    </location>
</feature>
<dbReference type="Pfam" id="PF04145">
    <property type="entry name" value="Ctr"/>
    <property type="match status" value="1"/>
</dbReference>
<dbReference type="HOGENOM" id="CLU_090404_0_1_1"/>
<keyword evidence="5" id="KW-0186">Copper</keyword>
<feature type="transmembrane region" description="Helical" evidence="5">
    <location>
        <begin position="61"/>
        <end position="82"/>
    </location>
</feature>
<dbReference type="InParanoid" id="A0A067PEP3"/>
<evidence type="ECO:0000256" key="6">
    <source>
        <dbReference type="SAM" id="MobiDB-lite"/>
    </source>
</evidence>
<feature type="compositionally biased region" description="Low complexity" evidence="6">
    <location>
        <begin position="133"/>
        <end position="147"/>
    </location>
</feature>
<feature type="region of interest" description="Disordered" evidence="6">
    <location>
        <begin position="111"/>
        <end position="147"/>
    </location>
</feature>
<evidence type="ECO:0000256" key="3">
    <source>
        <dbReference type="ARBA" id="ARBA00022989"/>
    </source>
</evidence>
<keyword evidence="5" id="KW-0187">Copper transport</keyword>
<dbReference type="GO" id="GO:0005375">
    <property type="term" value="F:copper ion transmembrane transporter activity"/>
    <property type="evidence" value="ECO:0007669"/>
    <property type="project" value="UniProtKB-UniRule"/>
</dbReference>
<dbReference type="STRING" id="933084.A0A067PEP3"/>
<evidence type="ECO:0000313" key="9">
    <source>
        <dbReference type="Proteomes" id="UP000027265"/>
    </source>
</evidence>
<gene>
    <name evidence="8" type="ORF">JAAARDRAFT_42889</name>
</gene>
<evidence type="ECO:0000256" key="4">
    <source>
        <dbReference type="ARBA" id="ARBA00023136"/>
    </source>
</evidence>
<dbReference type="InterPro" id="IPR007274">
    <property type="entry name" value="Cop_transporter"/>
</dbReference>
<keyword evidence="4 5" id="KW-0472">Membrane</keyword>
<proteinExistence type="inferred from homology"/>
<keyword evidence="5" id="KW-0813">Transport</keyword>
<reference evidence="9" key="1">
    <citation type="journal article" date="2014" name="Proc. Natl. Acad. Sci. U.S.A.">
        <title>Extensive sampling of basidiomycete genomes demonstrates inadequacy of the white-rot/brown-rot paradigm for wood decay fungi.</title>
        <authorList>
            <person name="Riley R."/>
            <person name="Salamov A.A."/>
            <person name="Brown D.W."/>
            <person name="Nagy L.G."/>
            <person name="Floudas D."/>
            <person name="Held B.W."/>
            <person name="Levasseur A."/>
            <person name="Lombard V."/>
            <person name="Morin E."/>
            <person name="Otillar R."/>
            <person name="Lindquist E.A."/>
            <person name="Sun H."/>
            <person name="LaButti K.M."/>
            <person name="Schmutz J."/>
            <person name="Jabbour D."/>
            <person name="Luo H."/>
            <person name="Baker S.E."/>
            <person name="Pisabarro A.G."/>
            <person name="Walton J.D."/>
            <person name="Blanchette R.A."/>
            <person name="Henrissat B."/>
            <person name="Martin F."/>
            <person name="Cullen D."/>
            <person name="Hibbett D.S."/>
            <person name="Grigoriev I.V."/>
        </authorList>
    </citation>
    <scope>NUCLEOTIDE SEQUENCE [LARGE SCALE GENOMIC DNA]</scope>
    <source>
        <strain evidence="9">MUCL 33604</strain>
    </source>
</reference>
<comment type="subcellular location">
    <subcellularLocation>
        <location evidence="1 5">Membrane</location>
        <topology evidence="1 5">Multi-pass membrane protein</topology>
    </subcellularLocation>
</comment>
<evidence type="ECO:0000256" key="2">
    <source>
        <dbReference type="ARBA" id="ARBA00022692"/>
    </source>
</evidence>
<evidence type="ECO:0000256" key="5">
    <source>
        <dbReference type="RuleBase" id="RU367022"/>
    </source>
</evidence>
<evidence type="ECO:0000313" key="8">
    <source>
        <dbReference type="EMBL" id="KDQ49467.1"/>
    </source>
</evidence>